<accession>A0ABN9WP19</accession>
<protein>
    <recommendedName>
        <fullName evidence="3">Acid phosphatase</fullName>
    </recommendedName>
</protein>
<gene>
    <name evidence="1" type="ORF">PCOR1329_LOCUS68211</name>
</gene>
<organism evidence="1 2">
    <name type="scientific">Prorocentrum cordatum</name>
    <dbReference type="NCBI Taxonomy" id="2364126"/>
    <lineage>
        <taxon>Eukaryota</taxon>
        <taxon>Sar</taxon>
        <taxon>Alveolata</taxon>
        <taxon>Dinophyceae</taxon>
        <taxon>Prorocentrales</taxon>
        <taxon>Prorocentraceae</taxon>
        <taxon>Prorocentrum</taxon>
    </lineage>
</organism>
<reference evidence="1" key="1">
    <citation type="submission" date="2023-10" db="EMBL/GenBank/DDBJ databases">
        <authorList>
            <person name="Chen Y."/>
            <person name="Shah S."/>
            <person name="Dougan E. K."/>
            <person name="Thang M."/>
            <person name="Chan C."/>
        </authorList>
    </citation>
    <scope>NUCLEOTIDE SEQUENCE [LARGE SCALE GENOMIC DNA]</scope>
</reference>
<name>A0ABN9WP19_9DINO</name>
<feature type="non-terminal residue" evidence="1">
    <location>
        <position position="1"/>
    </location>
</feature>
<feature type="non-terminal residue" evidence="1">
    <location>
        <position position="124"/>
    </location>
</feature>
<comment type="caution">
    <text evidence="1">The sequence shown here is derived from an EMBL/GenBank/DDBJ whole genome shotgun (WGS) entry which is preliminary data.</text>
</comment>
<dbReference type="EMBL" id="CAUYUJ010018884">
    <property type="protein sequence ID" value="CAK0887017.1"/>
    <property type="molecule type" value="Genomic_DNA"/>
</dbReference>
<dbReference type="Proteomes" id="UP001189429">
    <property type="component" value="Unassembled WGS sequence"/>
</dbReference>
<evidence type="ECO:0000313" key="1">
    <source>
        <dbReference type="EMBL" id="CAK0887017.1"/>
    </source>
</evidence>
<evidence type="ECO:0008006" key="3">
    <source>
        <dbReference type="Google" id="ProtNLM"/>
    </source>
</evidence>
<sequence length="124" mass="14364">VFHGDDDDSSWTMRYNLTSSKPMFLKDHKYRLLENRKEVYSGIIRREKSKDENTVLASLSCNKNAYGQLTWNQKGMWFPFSNVTLGLQAHDPDVLFFAGDQVYNGDLTPPDSRSQWHALMDTAR</sequence>
<keyword evidence="2" id="KW-1185">Reference proteome</keyword>
<proteinExistence type="predicted"/>
<evidence type="ECO:0000313" key="2">
    <source>
        <dbReference type="Proteomes" id="UP001189429"/>
    </source>
</evidence>